<feature type="compositionally biased region" description="Basic and acidic residues" evidence="2">
    <location>
        <begin position="241"/>
        <end position="261"/>
    </location>
</feature>
<feature type="region of interest" description="Disordered" evidence="2">
    <location>
        <begin position="230"/>
        <end position="278"/>
    </location>
</feature>
<evidence type="ECO:0000313" key="5">
    <source>
        <dbReference type="EMBL" id="KAK2181987.1"/>
    </source>
</evidence>
<keyword evidence="3" id="KW-0812">Transmembrane</keyword>
<feature type="transmembrane region" description="Helical" evidence="3">
    <location>
        <begin position="98"/>
        <end position="120"/>
    </location>
</feature>
<evidence type="ECO:0000256" key="2">
    <source>
        <dbReference type="SAM" id="MobiDB-lite"/>
    </source>
</evidence>
<dbReference type="GO" id="GO:0008028">
    <property type="term" value="F:monocarboxylic acid transmembrane transporter activity"/>
    <property type="evidence" value="ECO:0007669"/>
    <property type="project" value="TreeGrafter"/>
</dbReference>
<dbReference type="GO" id="GO:0016020">
    <property type="term" value="C:membrane"/>
    <property type="evidence" value="ECO:0007669"/>
    <property type="project" value="UniProtKB-SubCell"/>
</dbReference>
<feature type="transmembrane region" description="Helical" evidence="3">
    <location>
        <begin position="72"/>
        <end position="91"/>
    </location>
</feature>
<comment type="subcellular location">
    <subcellularLocation>
        <location evidence="1">Membrane</location>
        <topology evidence="1">Multi-pass membrane protein</topology>
    </subcellularLocation>
</comment>
<dbReference type="InterPro" id="IPR036259">
    <property type="entry name" value="MFS_trans_sf"/>
</dbReference>
<feature type="transmembrane region" description="Helical" evidence="3">
    <location>
        <begin position="189"/>
        <end position="210"/>
    </location>
</feature>
<dbReference type="SUPFAM" id="SSF103473">
    <property type="entry name" value="MFS general substrate transporter"/>
    <property type="match status" value="1"/>
</dbReference>
<feature type="transmembrane region" description="Helical" evidence="3">
    <location>
        <begin position="160"/>
        <end position="183"/>
    </location>
</feature>
<feature type="domain" description="Major facilitator superfamily (MFS) profile" evidence="4">
    <location>
        <begin position="288"/>
        <end position="508"/>
    </location>
</feature>
<feature type="transmembrane region" description="Helical" evidence="3">
    <location>
        <begin position="441"/>
        <end position="460"/>
    </location>
</feature>
<sequence>MDAAETRKRGTASEEEVVVEPLENRKRALDGGWGWMCVFGCTLMHFLIGGYGRSYGLIYLQLRKHFNSSAALTAWVGGACVAVRMGCSPLANALSRRFSARVVVFVGGLMVGTGSVLNAFATSTEYMIFSYTLIVGLGGSLVYSPALVVVGEYFEKRRGIAVGIATAGSGAGAFLAPPLMIFLFERYGFFSGLLIVGAIMFNCCVSGALYRPLVDNFPNHMTSHRLKLSPECGEETGGHNGRVDAKVSCENDRDGAEKEDVPLSEQRSDNNTNNEASESGRNRLSWFQRVVGAVRTFGRMLDVSVWSDRRFSMFALSQAVSVMAYVPVSMLAPAVAKQIGLSEAQAAFVLSALSSGDFVGRICSGFFFDLRLVRRHRHRAFSAASLFMALAILAWPFITSFTVAILNAIVFGVFMGVVIGQRTNMLCDLLGADRLSSSLGMLVSAQGVGVLVGPFLAGWFRDYFGNYKVSFVYMGLCMTCGSVLSYVAGTLAARKRITNERSPHNTKI</sequence>
<evidence type="ECO:0000259" key="4">
    <source>
        <dbReference type="PROSITE" id="PS50850"/>
    </source>
</evidence>
<dbReference type="Proteomes" id="UP001209878">
    <property type="component" value="Unassembled WGS sequence"/>
</dbReference>
<feature type="transmembrane region" description="Helical" evidence="3">
    <location>
        <begin position="404"/>
        <end position="420"/>
    </location>
</feature>
<organism evidence="5 6">
    <name type="scientific">Ridgeia piscesae</name>
    <name type="common">Tubeworm</name>
    <dbReference type="NCBI Taxonomy" id="27915"/>
    <lineage>
        <taxon>Eukaryota</taxon>
        <taxon>Metazoa</taxon>
        <taxon>Spiralia</taxon>
        <taxon>Lophotrochozoa</taxon>
        <taxon>Annelida</taxon>
        <taxon>Polychaeta</taxon>
        <taxon>Sedentaria</taxon>
        <taxon>Canalipalpata</taxon>
        <taxon>Sabellida</taxon>
        <taxon>Siboglinidae</taxon>
        <taxon>Ridgeia</taxon>
    </lineage>
</organism>
<evidence type="ECO:0000313" key="6">
    <source>
        <dbReference type="Proteomes" id="UP001209878"/>
    </source>
</evidence>
<evidence type="ECO:0000256" key="1">
    <source>
        <dbReference type="ARBA" id="ARBA00004141"/>
    </source>
</evidence>
<keyword evidence="3" id="KW-0472">Membrane</keyword>
<name>A0AAD9NT94_RIDPI</name>
<feature type="transmembrane region" description="Helical" evidence="3">
    <location>
        <begin position="348"/>
        <end position="368"/>
    </location>
</feature>
<feature type="transmembrane region" description="Helical" evidence="3">
    <location>
        <begin position="380"/>
        <end position="398"/>
    </location>
</feature>
<dbReference type="InterPro" id="IPR050327">
    <property type="entry name" value="Proton-linked_MCT"/>
</dbReference>
<feature type="transmembrane region" description="Helical" evidence="3">
    <location>
        <begin position="314"/>
        <end position="336"/>
    </location>
</feature>
<dbReference type="PANTHER" id="PTHR11360:SF306">
    <property type="entry name" value="RE01051P"/>
    <property type="match status" value="1"/>
</dbReference>
<dbReference type="Pfam" id="PF07690">
    <property type="entry name" value="MFS_1"/>
    <property type="match status" value="2"/>
</dbReference>
<dbReference type="PROSITE" id="PS50850">
    <property type="entry name" value="MFS"/>
    <property type="match status" value="1"/>
</dbReference>
<dbReference type="Gene3D" id="1.20.1250.20">
    <property type="entry name" value="MFS general substrate transporter like domains"/>
    <property type="match status" value="1"/>
</dbReference>
<dbReference type="PANTHER" id="PTHR11360">
    <property type="entry name" value="MONOCARBOXYLATE TRANSPORTER"/>
    <property type="match status" value="1"/>
</dbReference>
<dbReference type="EMBL" id="JAODUO010000371">
    <property type="protein sequence ID" value="KAK2181987.1"/>
    <property type="molecule type" value="Genomic_DNA"/>
</dbReference>
<feature type="transmembrane region" description="Helical" evidence="3">
    <location>
        <begin position="33"/>
        <end position="52"/>
    </location>
</feature>
<protein>
    <recommendedName>
        <fullName evidence="4">Major facilitator superfamily (MFS) profile domain-containing protein</fullName>
    </recommendedName>
</protein>
<gene>
    <name evidence="5" type="ORF">NP493_372g02034</name>
</gene>
<reference evidence="5" key="1">
    <citation type="journal article" date="2023" name="Mol. Biol. Evol.">
        <title>Third-Generation Sequencing Reveals the Adaptive Role of the Epigenome in Three Deep-Sea Polychaetes.</title>
        <authorList>
            <person name="Perez M."/>
            <person name="Aroh O."/>
            <person name="Sun Y."/>
            <person name="Lan Y."/>
            <person name="Juniper S.K."/>
            <person name="Young C.R."/>
            <person name="Angers B."/>
            <person name="Qian P.Y."/>
        </authorList>
    </citation>
    <scope>NUCLEOTIDE SEQUENCE</scope>
    <source>
        <strain evidence="5">R07B-5</strain>
    </source>
</reference>
<dbReference type="InterPro" id="IPR020846">
    <property type="entry name" value="MFS_dom"/>
</dbReference>
<feature type="transmembrane region" description="Helical" evidence="3">
    <location>
        <begin position="126"/>
        <end position="148"/>
    </location>
</feature>
<evidence type="ECO:0000256" key="3">
    <source>
        <dbReference type="SAM" id="Phobius"/>
    </source>
</evidence>
<feature type="transmembrane region" description="Helical" evidence="3">
    <location>
        <begin position="472"/>
        <end position="493"/>
    </location>
</feature>
<accession>A0AAD9NT94</accession>
<keyword evidence="3" id="KW-1133">Transmembrane helix</keyword>
<dbReference type="AlphaFoldDB" id="A0AAD9NT94"/>
<comment type="caution">
    <text evidence="5">The sequence shown here is derived from an EMBL/GenBank/DDBJ whole genome shotgun (WGS) entry which is preliminary data.</text>
</comment>
<feature type="compositionally biased region" description="Polar residues" evidence="2">
    <location>
        <begin position="269"/>
        <end position="278"/>
    </location>
</feature>
<dbReference type="CDD" id="cd17352">
    <property type="entry name" value="MFS_MCT_SLC16"/>
    <property type="match status" value="1"/>
</dbReference>
<proteinExistence type="predicted"/>
<keyword evidence="6" id="KW-1185">Reference proteome</keyword>
<dbReference type="InterPro" id="IPR011701">
    <property type="entry name" value="MFS"/>
</dbReference>